<accession>A0A0F9F8W4</accession>
<sequence>MKCSVLLPRYLLRVVMCVGKGDIMSLESQRVCLQCKRALPNTSFHRRPTAKDGLSKICKACHFKRIRLVYSSDTYTSLDW</sequence>
<dbReference type="AlphaFoldDB" id="A0A0F9F8W4"/>
<organism evidence="1">
    <name type="scientific">marine sediment metagenome</name>
    <dbReference type="NCBI Taxonomy" id="412755"/>
    <lineage>
        <taxon>unclassified sequences</taxon>
        <taxon>metagenomes</taxon>
        <taxon>ecological metagenomes</taxon>
    </lineage>
</organism>
<reference evidence="1" key="1">
    <citation type="journal article" date="2015" name="Nature">
        <title>Complex archaea that bridge the gap between prokaryotes and eukaryotes.</title>
        <authorList>
            <person name="Spang A."/>
            <person name="Saw J.H."/>
            <person name="Jorgensen S.L."/>
            <person name="Zaremba-Niedzwiedzka K."/>
            <person name="Martijn J."/>
            <person name="Lind A.E."/>
            <person name="van Eijk R."/>
            <person name="Schleper C."/>
            <person name="Guy L."/>
            <person name="Ettema T.J."/>
        </authorList>
    </citation>
    <scope>NUCLEOTIDE SEQUENCE</scope>
</reference>
<protein>
    <submittedName>
        <fullName evidence="1">Uncharacterized protein</fullName>
    </submittedName>
</protein>
<dbReference type="EMBL" id="LAZR01022169">
    <property type="protein sequence ID" value="KKL82804.1"/>
    <property type="molecule type" value="Genomic_DNA"/>
</dbReference>
<comment type="caution">
    <text evidence="1">The sequence shown here is derived from an EMBL/GenBank/DDBJ whole genome shotgun (WGS) entry which is preliminary data.</text>
</comment>
<name>A0A0F9F8W4_9ZZZZ</name>
<proteinExistence type="predicted"/>
<gene>
    <name evidence="1" type="ORF">LCGC14_1981100</name>
</gene>
<evidence type="ECO:0000313" key="1">
    <source>
        <dbReference type="EMBL" id="KKL82804.1"/>
    </source>
</evidence>